<accession>A0A2T5Y3J2</accession>
<dbReference type="Proteomes" id="UP000244225">
    <property type="component" value="Unassembled WGS sequence"/>
</dbReference>
<dbReference type="InterPro" id="IPR023997">
    <property type="entry name" value="TonB-dep_OMP_SusC/RagA_CS"/>
</dbReference>
<evidence type="ECO:0000313" key="13">
    <source>
        <dbReference type="EMBL" id="PTX10694.1"/>
    </source>
</evidence>
<dbReference type="InterPro" id="IPR000531">
    <property type="entry name" value="Beta-barrel_TonB"/>
</dbReference>
<dbReference type="Gene3D" id="2.170.130.10">
    <property type="entry name" value="TonB-dependent receptor, plug domain"/>
    <property type="match status" value="1"/>
</dbReference>
<evidence type="ECO:0000256" key="2">
    <source>
        <dbReference type="ARBA" id="ARBA00022448"/>
    </source>
</evidence>
<dbReference type="NCBIfam" id="TIGR04057">
    <property type="entry name" value="SusC_RagA_signa"/>
    <property type="match status" value="1"/>
</dbReference>
<keyword evidence="2 8" id="KW-0813">Transport</keyword>
<evidence type="ECO:0000256" key="3">
    <source>
        <dbReference type="ARBA" id="ARBA00022452"/>
    </source>
</evidence>
<evidence type="ECO:0000256" key="5">
    <source>
        <dbReference type="ARBA" id="ARBA00023077"/>
    </source>
</evidence>
<keyword evidence="3 8" id="KW-1134">Transmembrane beta strand</keyword>
<name>A0A2T5Y3J2_9BACT</name>
<keyword evidence="7 8" id="KW-0998">Cell outer membrane</keyword>
<comment type="similarity">
    <text evidence="8 9">Belongs to the TonB-dependent receptor family.</text>
</comment>
<feature type="domain" description="TonB-dependent receptor plug" evidence="12">
    <location>
        <begin position="134"/>
        <end position="236"/>
    </location>
</feature>
<protein>
    <submittedName>
        <fullName evidence="13">TonB-linked SusC/RagA family outer membrane protein</fullName>
    </submittedName>
</protein>
<dbReference type="InterPro" id="IPR012910">
    <property type="entry name" value="Plug_dom"/>
</dbReference>
<proteinExistence type="inferred from homology"/>
<dbReference type="Gene3D" id="2.40.170.20">
    <property type="entry name" value="TonB-dependent receptor, beta-barrel domain"/>
    <property type="match status" value="1"/>
</dbReference>
<dbReference type="SUPFAM" id="SSF56935">
    <property type="entry name" value="Porins"/>
    <property type="match status" value="1"/>
</dbReference>
<evidence type="ECO:0000256" key="8">
    <source>
        <dbReference type="PROSITE-ProRule" id="PRU01360"/>
    </source>
</evidence>
<evidence type="ECO:0000256" key="10">
    <source>
        <dbReference type="SAM" id="SignalP"/>
    </source>
</evidence>
<organism evidence="13 14">
    <name type="scientific">Pontibacter mucosus</name>
    <dbReference type="NCBI Taxonomy" id="1649266"/>
    <lineage>
        <taxon>Bacteria</taxon>
        <taxon>Pseudomonadati</taxon>
        <taxon>Bacteroidota</taxon>
        <taxon>Cytophagia</taxon>
        <taxon>Cytophagales</taxon>
        <taxon>Hymenobacteraceae</taxon>
        <taxon>Pontibacter</taxon>
    </lineage>
</organism>
<evidence type="ECO:0000256" key="9">
    <source>
        <dbReference type="RuleBase" id="RU003357"/>
    </source>
</evidence>
<dbReference type="InterPro" id="IPR008969">
    <property type="entry name" value="CarboxyPept-like_regulatory"/>
</dbReference>
<dbReference type="AlphaFoldDB" id="A0A2T5Y3J2"/>
<comment type="subcellular location">
    <subcellularLocation>
        <location evidence="1 8">Cell outer membrane</location>
        <topology evidence="1 8">Multi-pass membrane protein</topology>
    </subcellularLocation>
</comment>
<dbReference type="NCBIfam" id="TIGR04056">
    <property type="entry name" value="OMP_RagA_SusC"/>
    <property type="match status" value="1"/>
</dbReference>
<gene>
    <name evidence="13" type="ORF">C8N40_11635</name>
</gene>
<keyword evidence="14" id="KW-1185">Reference proteome</keyword>
<dbReference type="InterPro" id="IPR036942">
    <property type="entry name" value="Beta-barrel_TonB_sf"/>
</dbReference>
<feature type="chain" id="PRO_5015438209" evidence="10">
    <location>
        <begin position="21"/>
        <end position="1043"/>
    </location>
</feature>
<dbReference type="Gene3D" id="2.60.40.1120">
    <property type="entry name" value="Carboxypeptidase-like, regulatory domain"/>
    <property type="match status" value="1"/>
</dbReference>
<evidence type="ECO:0000256" key="7">
    <source>
        <dbReference type="ARBA" id="ARBA00023237"/>
    </source>
</evidence>
<dbReference type="PROSITE" id="PS52016">
    <property type="entry name" value="TONB_DEPENDENT_REC_3"/>
    <property type="match status" value="1"/>
</dbReference>
<dbReference type="InterPro" id="IPR023996">
    <property type="entry name" value="TonB-dep_OMP_SusC/RagA"/>
</dbReference>
<comment type="caution">
    <text evidence="13">The sequence shown here is derived from an EMBL/GenBank/DDBJ whole genome shotgun (WGS) entry which is preliminary data.</text>
</comment>
<feature type="signal peptide" evidence="10">
    <location>
        <begin position="1"/>
        <end position="20"/>
    </location>
</feature>
<dbReference type="InterPro" id="IPR037066">
    <property type="entry name" value="Plug_dom_sf"/>
</dbReference>
<evidence type="ECO:0000256" key="6">
    <source>
        <dbReference type="ARBA" id="ARBA00023136"/>
    </source>
</evidence>
<evidence type="ECO:0000313" key="14">
    <source>
        <dbReference type="Proteomes" id="UP000244225"/>
    </source>
</evidence>
<evidence type="ECO:0000259" key="11">
    <source>
        <dbReference type="Pfam" id="PF00593"/>
    </source>
</evidence>
<evidence type="ECO:0000259" key="12">
    <source>
        <dbReference type="Pfam" id="PF07715"/>
    </source>
</evidence>
<dbReference type="Pfam" id="PF00593">
    <property type="entry name" value="TonB_dep_Rec_b-barrel"/>
    <property type="match status" value="1"/>
</dbReference>
<keyword evidence="10" id="KW-0732">Signal</keyword>
<keyword evidence="6 8" id="KW-0472">Membrane</keyword>
<feature type="domain" description="TonB-dependent receptor-like beta-barrel" evidence="11">
    <location>
        <begin position="481"/>
        <end position="812"/>
    </location>
</feature>
<evidence type="ECO:0000256" key="1">
    <source>
        <dbReference type="ARBA" id="ARBA00004571"/>
    </source>
</evidence>
<sequence>MKTKFYSAIGCITMAVCVSAATYTEAWSMPAPLIQQTADVTVTGRVTDEKGSGLPGVTVMLQGTSRGTSSDADGNYTLAVPGGEGTLVFSFIGYQTQQIPVGNRSTINVSLVPDAEALEEVVVVGYGTQQKSLVTGAISSVRQEEIATVSSTRVEQALQGRTAGVTVLPASGSPGSGMRVRVRGTGSNGNAEPLYIVDGMRTGGIEYLDPNEIASIEVLKDAASAAIYGAEGANGVVIIRTITGNKGAPSTISYSGQYGVQSVRDRMDLMNAQQYAAYLNESSTAGTIPDPAEVAGVQGTDWLDELFETAPMQRHSVSFNGGSEKSSFLVSGTMFRQDGIVGGDRSRFDRFTVRLNSDHEIKSWLNIGNRLSYSHFERTGIQEDDEFGGVISNAILIDPLTPTLYTGALPAFVQDAIDAGHPLVRDAAGNYYGLSQYIRGEVGNPLAQLAITKGETVQNKVVGSLFADITPFEGFTFTSRFGIDAAFQRNHGWSPSFWFSSERLNTAASTFDTNENWFTWQWENYATYDRTIGSHHFTLLAGISALERKYNRLNGTSSGLFAEKDIFAFPDFTPDDNDRIAGTETSNTLESFYGRLSYDYMDKYLLNLTIRRDGSSLLPPGNEWGTFPSVSVGWVLSNEDFFPATDVMNYLKLRGSWGRNGSLSNLTLGQWAAVITSQGIRYPDGNGGYITVAEPAQLANPDLTWETSEQFDVGLDLGFFQNKLTLTTDYFVKTTKDLITPGTPPRFIGNVLPFVNGGDVRNRGWEFELGFNNDEHAFKYGAFVNLTTLDNEVTFLNPNVSRIAGTGVGTGWTATYFEEGFPIWYFRGYKTAGIFQTEDEIEQYLSENNITGYAPAPGDPIVVDVNGDGQISPDDQTFIGSPHPDLVYGGRITLSYKGFDFLAFIQGQSGNDVLLAFNRVDRPTANRPAFFYEDRWTGPGSTNSWFAPNTTSTFVYNSDLMLFDGSYARIRQLQLGYTLPNTLTERISVSNARFYVSLDDFFTFTDYPGLDPEAGSNDVNSLGIDRGVYPVPRKALVGLTFSF</sequence>
<reference evidence="13 14" key="1">
    <citation type="submission" date="2018-04" db="EMBL/GenBank/DDBJ databases">
        <title>Genomic Encyclopedia of Archaeal and Bacterial Type Strains, Phase II (KMG-II): from individual species to whole genera.</title>
        <authorList>
            <person name="Goeker M."/>
        </authorList>
    </citation>
    <scope>NUCLEOTIDE SEQUENCE [LARGE SCALE GENOMIC DNA]</scope>
    <source>
        <strain evidence="13 14">DSM 100162</strain>
    </source>
</reference>
<keyword evidence="5 9" id="KW-0798">TonB box</keyword>
<evidence type="ECO:0000256" key="4">
    <source>
        <dbReference type="ARBA" id="ARBA00022692"/>
    </source>
</evidence>
<dbReference type="Pfam" id="PF07715">
    <property type="entry name" value="Plug"/>
    <property type="match status" value="1"/>
</dbReference>
<dbReference type="GO" id="GO:0009279">
    <property type="term" value="C:cell outer membrane"/>
    <property type="evidence" value="ECO:0007669"/>
    <property type="project" value="UniProtKB-SubCell"/>
</dbReference>
<keyword evidence="4 8" id="KW-0812">Transmembrane</keyword>
<dbReference type="InterPro" id="IPR039426">
    <property type="entry name" value="TonB-dep_rcpt-like"/>
</dbReference>
<dbReference type="SUPFAM" id="SSF49464">
    <property type="entry name" value="Carboxypeptidase regulatory domain-like"/>
    <property type="match status" value="1"/>
</dbReference>
<dbReference type="EMBL" id="QBKI01000016">
    <property type="protein sequence ID" value="PTX10694.1"/>
    <property type="molecule type" value="Genomic_DNA"/>
</dbReference>
<dbReference type="Pfam" id="PF13715">
    <property type="entry name" value="CarbopepD_reg_2"/>
    <property type="match status" value="1"/>
</dbReference>